<proteinExistence type="predicted"/>
<keyword evidence="2" id="KW-0472">Membrane</keyword>
<dbReference type="EMBL" id="JACBZM010000001">
    <property type="protein sequence ID" value="NYI45467.1"/>
    <property type="molecule type" value="Genomic_DNA"/>
</dbReference>
<organism evidence="3 4">
    <name type="scientific">Nocardioides aromaticivorans</name>
    <dbReference type="NCBI Taxonomy" id="200618"/>
    <lineage>
        <taxon>Bacteria</taxon>
        <taxon>Bacillati</taxon>
        <taxon>Actinomycetota</taxon>
        <taxon>Actinomycetes</taxon>
        <taxon>Propionibacteriales</taxon>
        <taxon>Nocardioidaceae</taxon>
        <taxon>Nocardioides</taxon>
    </lineage>
</organism>
<reference evidence="3 4" key="1">
    <citation type="submission" date="2020-07" db="EMBL/GenBank/DDBJ databases">
        <title>Sequencing the genomes of 1000 actinobacteria strains.</title>
        <authorList>
            <person name="Klenk H.-P."/>
        </authorList>
    </citation>
    <scope>NUCLEOTIDE SEQUENCE [LARGE SCALE GENOMIC DNA]</scope>
    <source>
        <strain evidence="3 4">DSM 15131</strain>
    </source>
</reference>
<accession>A0A7Z0CP47</accession>
<evidence type="ECO:0000256" key="2">
    <source>
        <dbReference type="SAM" id="Phobius"/>
    </source>
</evidence>
<gene>
    <name evidence="3" type="ORF">BJ993_002547</name>
</gene>
<dbReference type="AlphaFoldDB" id="A0A7Z0CP47"/>
<feature type="transmembrane region" description="Helical" evidence="2">
    <location>
        <begin position="16"/>
        <end position="33"/>
    </location>
</feature>
<comment type="caution">
    <text evidence="3">The sequence shown here is derived from an EMBL/GenBank/DDBJ whole genome shotgun (WGS) entry which is preliminary data.</text>
</comment>
<keyword evidence="2" id="KW-1133">Transmembrane helix</keyword>
<dbReference type="Proteomes" id="UP000562045">
    <property type="component" value="Unassembled WGS sequence"/>
</dbReference>
<name>A0A7Z0CP47_9ACTN</name>
<keyword evidence="2" id="KW-0812">Transmembrane</keyword>
<sequence>MTSPVGNRRRQRSTRLVVAALMIVVSAAAVVATALTGSWLLVTVAGLVAVLLGATATKITHSELLDSREEAARDRAQQARAYADLTEVRTAENVEFAADMTGKVAKRDATISRLEKRLGDAAAELADARRDLSEARDEAAEARRETERLNGRLADAEERAHHAVVRMAELEAELDVVTSELQAERAAAGKWQKGKTA</sequence>
<protein>
    <submittedName>
        <fullName evidence="3">Chromosome segregation ATPase</fullName>
    </submittedName>
</protein>
<keyword evidence="1" id="KW-0175">Coiled coil</keyword>
<evidence type="ECO:0000256" key="1">
    <source>
        <dbReference type="SAM" id="Coils"/>
    </source>
</evidence>
<dbReference type="RefSeq" id="WP_179649078.1">
    <property type="nucleotide sequence ID" value="NZ_JACBZM010000001.1"/>
</dbReference>
<feature type="transmembrane region" description="Helical" evidence="2">
    <location>
        <begin position="39"/>
        <end position="59"/>
    </location>
</feature>
<evidence type="ECO:0000313" key="4">
    <source>
        <dbReference type="Proteomes" id="UP000562045"/>
    </source>
</evidence>
<evidence type="ECO:0000313" key="3">
    <source>
        <dbReference type="EMBL" id="NYI45467.1"/>
    </source>
</evidence>
<feature type="coiled-coil region" evidence="1">
    <location>
        <begin position="111"/>
        <end position="187"/>
    </location>
</feature>